<feature type="domain" description="UspA" evidence="1">
    <location>
        <begin position="6"/>
        <end position="145"/>
    </location>
</feature>
<reference evidence="2" key="1">
    <citation type="submission" date="2021-05" db="EMBL/GenBank/DDBJ databases">
        <authorList>
            <person name="Arsene-Ploetze F."/>
        </authorList>
    </citation>
    <scope>NUCLEOTIDE SEQUENCE</scope>
    <source>
        <strain evidence="2">DSM 42138</strain>
    </source>
</reference>
<dbReference type="CDD" id="cd00293">
    <property type="entry name" value="USP-like"/>
    <property type="match status" value="1"/>
</dbReference>
<dbReference type="EMBL" id="CAJSLV010000114">
    <property type="protein sequence ID" value="CAG6399017.1"/>
    <property type="molecule type" value="Genomic_DNA"/>
</dbReference>
<dbReference type="Pfam" id="PF00582">
    <property type="entry name" value="Usp"/>
    <property type="match status" value="1"/>
</dbReference>
<name>A0A9W4E140_9ACTN</name>
<comment type="caution">
    <text evidence="2">The sequence shown here is derived from an EMBL/GenBank/DDBJ whole genome shotgun (WGS) entry which is preliminary data.</text>
</comment>
<gene>
    <name evidence="2" type="ORF">SCOCK_80172</name>
</gene>
<dbReference type="InterPro" id="IPR006016">
    <property type="entry name" value="UspA"/>
</dbReference>
<evidence type="ECO:0000313" key="2">
    <source>
        <dbReference type="EMBL" id="CAG6399017.1"/>
    </source>
</evidence>
<organism evidence="2 3">
    <name type="scientific">Actinacidiphila cocklensis</name>
    <dbReference type="NCBI Taxonomy" id="887465"/>
    <lineage>
        <taxon>Bacteria</taxon>
        <taxon>Bacillati</taxon>
        <taxon>Actinomycetota</taxon>
        <taxon>Actinomycetes</taxon>
        <taxon>Kitasatosporales</taxon>
        <taxon>Streptomycetaceae</taxon>
        <taxon>Actinacidiphila</taxon>
    </lineage>
</organism>
<keyword evidence="3" id="KW-1185">Reference proteome</keyword>
<sequence>MAHSGRVVVGVSGSLRSLGALHRAVDEARHRGGGLVAVLAWTPVGGEGTARRTPCTPTLAAWEKAAAARLEQAFRDAFGGRPNGVPLSLVTARGEAGTALTQLADRPDDLLVISTGRQGGLTRLFHGGVSRYCLAHAHCDVLAVPPSELMRDLDRALRPRAAA</sequence>
<accession>A0A9W4E140</accession>
<dbReference type="Gene3D" id="3.40.50.12370">
    <property type="match status" value="1"/>
</dbReference>
<evidence type="ECO:0000259" key="1">
    <source>
        <dbReference type="Pfam" id="PF00582"/>
    </source>
</evidence>
<dbReference type="AlphaFoldDB" id="A0A9W4E140"/>
<dbReference type="RefSeq" id="WP_251501193.1">
    <property type="nucleotide sequence ID" value="NZ_CAJSLV010000114.1"/>
</dbReference>
<proteinExistence type="predicted"/>
<dbReference type="SUPFAM" id="SSF52402">
    <property type="entry name" value="Adenine nucleotide alpha hydrolases-like"/>
    <property type="match status" value="1"/>
</dbReference>
<dbReference type="Proteomes" id="UP001152519">
    <property type="component" value="Unassembled WGS sequence"/>
</dbReference>
<protein>
    <submittedName>
        <fullName evidence="2">Nucleotide-binding universal stress protein, UspA family</fullName>
    </submittedName>
</protein>
<evidence type="ECO:0000313" key="3">
    <source>
        <dbReference type="Proteomes" id="UP001152519"/>
    </source>
</evidence>